<gene>
    <name evidence="7" type="ORF">JL107_18850</name>
</gene>
<reference evidence="7" key="1">
    <citation type="submission" date="2021-01" db="EMBL/GenBank/DDBJ databases">
        <title>KCTC 19127 draft genome.</title>
        <authorList>
            <person name="An D."/>
        </authorList>
    </citation>
    <scope>NUCLEOTIDE SEQUENCE</scope>
    <source>
        <strain evidence="7">KCTC 19127</strain>
    </source>
</reference>
<proteinExistence type="inferred from homology"/>
<dbReference type="PANTHER" id="PTHR43179">
    <property type="entry name" value="RHAMNOSYLTRANSFERASE WBBL"/>
    <property type="match status" value="1"/>
</dbReference>
<dbReference type="InterPro" id="IPR029044">
    <property type="entry name" value="Nucleotide-diphossugar_trans"/>
</dbReference>
<name>A0A939C496_9ACTN</name>
<evidence type="ECO:0000256" key="3">
    <source>
        <dbReference type="ARBA" id="ARBA00022676"/>
    </source>
</evidence>
<evidence type="ECO:0000256" key="5">
    <source>
        <dbReference type="SAM" id="MobiDB-lite"/>
    </source>
</evidence>
<evidence type="ECO:0000256" key="2">
    <source>
        <dbReference type="ARBA" id="ARBA00006739"/>
    </source>
</evidence>
<organism evidence="7 8">
    <name type="scientific">Nakamurella flavida</name>
    <dbReference type="NCBI Taxonomy" id="363630"/>
    <lineage>
        <taxon>Bacteria</taxon>
        <taxon>Bacillati</taxon>
        <taxon>Actinomycetota</taxon>
        <taxon>Actinomycetes</taxon>
        <taxon>Nakamurellales</taxon>
        <taxon>Nakamurellaceae</taxon>
        <taxon>Nakamurella</taxon>
    </lineage>
</organism>
<dbReference type="EMBL" id="JAERWL010000018">
    <property type="protein sequence ID" value="MBM9478515.1"/>
    <property type="molecule type" value="Genomic_DNA"/>
</dbReference>
<protein>
    <submittedName>
        <fullName evidence="7">Glycosyltransferase family 2 protein</fullName>
    </submittedName>
</protein>
<feature type="domain" description="Glycosyltransferase 2-like" evidence="6">
    <location>
        <begin position="22"/>
        <end position="142"/>
    </location>
</feature>
<evidence type="ECO:0000259" key="6">
    <source>
        <dbReference type="Pfam" id="PF00535"/>
    </source>
</evidence>
<dbReference type="PANTHER" id="PTHR43179:SF12">
    <property type="entry name" value="GALACTOFURANOSYLTRANSFERASE GLFT2"/>
    <property type="match status" value="1"/>
</dbReference>
<dbReference type="RefSeq" id="WP_205258539.1">
    <property type="nucleotide sequence ID" value="NZ_BAAAPV010000007.1"/>
</dbReference>
<feature type="region of interest" description="Disordered" evidence="5">
    <location>
        <begin position="313"/>
        <end position="336"/>
    </location>
</feature>
<dbReference type="Gene3D" id="3.90.550.10">
    <property type="entry name" value="Spore Coat Polysaccharide Biosynthesis Protein SpsA, Chain A"/>
    <property type="match status" value="1"/>
</dbReference>
<keyword evidence="3" id="KW-0328">Glycosyltransferase</keyword>
<dbReference type="Proteomes" id="UP000663801">
    <property type="component" value="Unassembled WGS sequence"/>
</dbReference>
<keyword evidence="4" id="KW-0808">Transferase</keyword>
<dbReference type="InterPro" id="IPR001173">
    <property type="entry name" value="Glyco_trans_2-like"/>
</dbReference>
<dbReference type="Pfam" id="PF00535">
    <property type="entry name" value="Glycos_transf_2"/>
    <property type="match status" value="1"/>
</dbReference>
<comment type="similarity">
    <text evidence="2">Belongs to the glycosyltransferase 2 family.</text>
</comment>
<dbReference type="CDD" id="cd04186">
    <property type="entry name" value="GT_2_like_c"/>
    <property type="match status" value="1"/>
</dbReference>
<evidence type="ECO:0000313" key="7">
    <source>
        <dbReference type="EMBL" id="MBM9478515.1"/>
    </source>
</evidence>
<dbReference type="AlphaFoldDB" id="A0A939C496"/>
<comment type="caution">
    <text evidence="7">The sequence shown here is derived from an EMBL/GenBank/DDBJ whole genome shotgun (WGS) entry which is preliminary data.</text>
</comment>
<comment type="pathway">
    <text evidence="1">Cell wall biogenesis; cell wall polysaccharide biosynthesis.</text>
</comment>
<sequence>MQSSWPDGPPLAEDDTRGDLVTVVVVTYRGLHLLPDCLDSLDRQTVPHQLLVVDNASTDGSAALLRRRLRPDQVLTLATNTGFAGGVAAALPAVHTRYVALLNDDAAADPDWLELLLAAARDDPSAAAWTSLMESASEPGSVNNLGAGVDGRWYGVDVDAGRDVSTLGSEVRDVFGFCGGAALLRTAAVRAVGGFPAGFFLYYEDLDTSWRLRLAGWSIRAVPRSRVVHRHGATSDPTSVLFHLHNERNRLWTLARNAPGRIFLAALLRFGLTTASLAARRVLRRPVPPAANFRVGLRLRVLAQVLRSSPALLPAPGRAPASTRRRIAREARSARS</sequence>
<keyword evidence="8" id="KW-1185">Reference proteome</keyword>
<evidence type="ECO:0000256" key="1">
    <source>
        <dbReference type="ARBA" id="ARBA00004776"/>
    </source>
</evidence>
<dbReference type="SUPFAM" id="SSF53448">
    <property type="entry name" value="Nucleotide-diphospho-sugar transferases"/>
    <property type="match status" value="1"/>
</dbReference>
<evidence type="ECO:0000256" key="4">
    <source>
        <dbReference type="ARBA" id="ARBA00022679"/>
    </source>
</evidence>
<dbReference type="GO" id="GO:0016757">
    <property type="term" value="F:glycosyltransferase activity"/>
    <property type="evidence" value="ECO:0007669"/>
    <property type="project" value="UniProtKB-KW"/>
</dbReference>
<evidence type="ECO:0000313" key="8">
    <source>
        <dbReference type="Proteomes" id="UP000663801"/>
    </source>
</evidence>
<accession>A0A939C496</accession>
<feature type="compositionally biased region" description="Low complexity" evidence="5">
    <location>
        <begin position="313"/>
        <end position="322"/>
    </location>
</feature>